<keyword evidence="11" id="KW-0834">Unfolded protein response</keyword>
<evidence type="ECO:0000256" key="2">
    <source>
        <dbReference type="ARBA" id="ARBA00004389"/>
    </source>
</evidence>
<dbReference type="SMR" id="A0A8J1N032"/>
<evidence type="ECO:0000256" key="9">
    <source>
        <dbReference type="ARBA" id="ARBA00023136"/>
    </source>
</evidence>
<evidence type="ECO:0000313" key="16">
    <source>
        <dbReference type="Proteomes" id="UP000186698"/>
    </source>
</evidence>
<evidence type="ECO:0000256" key="8">
    <source>
        <dbReference type="ARBA" id="ARBA00023125"/>
    </source>
</evidence>
<feature type="compositionally biased region" description="Polar residues" evidence="14">
    <location>
        <begin position="637"/>
        <end position="646"/>
    </location>
</feature>
<comment type="similarity">
    <text evidence="3">Belongs to the bZIP family. ATF subfamily.</text>
</comment>
<evidence type="ECO:0000256" key="11">
    <source>
        <dbReference type="ARBA" id="ARBA00023230"/>
    </source>
</evidence>
<dbReference type="InterPro" id="IPR004827">
    <property type="entry name" value="bZIP"/>
</dbReference>
<dbReference type="Pfam" id="PF00170">
    <property type="entry name" value="bZIP_1"/>
    <property type="match status" value="1"/>
</dbReference>
<dbReference type="CTD" id="108714495"/>
<dbReference type="GeneID" id="108714495"/>
<dbReference type="Gene3D" id="1.20.5.170">
    <property type="match status" value="1"/>
</dbReference>
<dbReference type="PROSITE" id="PS00036">
    <property type="entry name" value="BZIP_BASIC"/>
    <property type="match status" value="1"/>
</dbReference>
<dbReference type="GO" id="GO:0000978">
    <property type="term" value="F:RNA polymerase II cis-regulatory region sequence-specific DNA binding"/>
    <property type="evidence" value="ECO:0000318"/>
    <property type="project" value="GO_Central"/>
</dbReference>
<accession>A0A8J1N032</accession>
<dbReference type="OrthoDB" id="644067at2759"/>
<dbReference type="PANTHER" id="PTHR46164">
    <property type="entry name" value="ATF6, ISOFORM C"/>
    <property type="match status" value="1"/>
</dbReference>
<dbReference type="FunFam" id="1.20.5.170:FF:000041">
    <property type="entry name" value="Cyclic AMP-dependent transcription factor ATF-6 beta"/>
    <property type="match status" value="1"/>
</dbReference>
<dbReference type="CDD" id="cd14700">
    <property type="entry name" value="bZIP_ATF6"/>
    <property type="match status" value="1"/>
</dbReference>
<evidence type="ECO:0000256" key="3">
    <source>
        <dbReference type="ARBA" id="ARBA00009050"/>
    </source>
</evidence>
<evidence type="ECO:0000313" key="17">
    <source>
        <dbReference type="RefSeq" id="XP_041446620.1"/>
    </source>
</evidence>
<dbReference type="GO" id="GO:0000981">
    <property type="term" value="F:DNA-binding transcription factor activity, RNA polymerase II-specific"/>
    <property type="evidence" value="ECO:0000318"/>
    <property type="project" value="GO_Central"/>
</dbReference>
<evidence type="ECO:0000256" key="6">
    <source>
        <dbReference type="ARBA" id="ARBA00022989"/>
    </source>
</evidence>
<feature type="region of interest" description="Disordered" evidence="14">
    <location>
        <begin position="483"/>
        <end position="503"/>
    </location>
</feature>
<evidence type="ECO:0000259" key="15">
    <source>
        <dbReference type="PROSITE" id="PS50217"/>
    </source>
</evidence>
<feature type="region of interest" description="Disordered" evidence="14">
    <location>
        <begin position="637"/>
        <end position="657"/>
    </location>
</feature>
<dbReference type="AlphaFoldDB" id="A0A8J1N032"/>
<dbReference type="RefSeq" id="XP_041446620.1">
    <property type="nucleotide sequence ID" value="XM_041590686.1"/>
</dbReference>
<keyword evidence="6" id="KW-1133">Transmembrane helix</keyword>
<dbReference type="GO" id="GO:0006357">
    <property type="term" value="P:regulation of transcription by RNA polymerase II"/>
    <property type="evidence" value="ECO:0000318"/>
    <property type="project" value="GO_Central"/>
</dbReference>
<dbReference type="GO" id="GO:0030968">
    <property type="term" value="P:endoplasmic reticulum unfolded protein response"/>
    <property type="evidence" value="ECO:0000318"/>
    <property type="project" value="GO_Central"/>
</dbReference>
<gene>
    <name evidence="17" type="primary">atf6.L</name>
</gene>
<keyword evidence="4" id="KW-0812">Transmembrane</keyword>
<dbReference type="PROSITE" id="PS50217">
    <property type="entry name" value="BZIP"/>
    <property type="match status" value="1"/>
</dbReference>
<evidence type="ECO:0000256" key="7">
    <source>
        <dbReference type="ARBA" id="ARBA00023015"/>
    </source>
</evidence>
<evidence type="ECO:0000256" key="14">
    <source>
        <dbReference type="SAM" id="MobiDB-lite"/>
    </source>
</evidence>
<dbReference type="GO" id="GO:0005789">
    <property type="term" value="C:endoplasmic reticulum membrane"/>
    <property type="evidence" value="ECO:0007669"/>
    <property type="project" value="UniProtKB-SubCell"/>
</dbReference>
<protein>
    <submittedName>
        <fullName evidence="17">Cyclic AMP-dependent transcription factor ATF-6 alpha isoform X1</fullName>
    </submittedName>
</protein>
<keyword evidence="10" id="KW-0804">Transcription</keyword>
<keyword evidence="13" id="KW-0175">Coiled coil</keyword>
<evidence type="ECO:0000256" key="5">
    <source>
        <dbReference type="ARBA" id="ARBA00022824"/>
    </source>
</evidence>
<dbReference type="SMART" id="SM00338">
    <property type="entry name" value="BRLZ"/>
    <property type="match status" value="1"/>
</dbReference>
<name>A0A8J1N032_XENLA</name>
<dbReference type="PANTHER" id="PTHR46164:SF1">
    <property type="entry name" value="CYCLIC AMP-DEPENDENT TRANSCRIPTION FACTOR ATF-6 ALPHA"/>
    <property type="match status" value="1"/>
</dbReference>
<sequence length="657" mass="73386">MAATLESCVLGGFQGPGPGGGIPVEELDWDSSLFDELTDLVDVDHMFQEEKNEIHENHFDSLDFNMDLMAWNTCPWDSPDEGIKLDPLSPASSITSVTSPSSVDSLASSSQFVPEDLDVSSSQLSPVSLYSDCSKSPKSPDLPEEKPIVTARQTTGNTSITQRKLPPVVPKPSIQPKAIIIPASADIQASATVASKTIFFQPLTTLLRKQQPLITLQQAPSAGQPVLLAPSTVVQLPASGIVTTQQVLTMGGGTTTIPTPSMNILTPTLPQCAKTSPVKPVIPASMRSVDSGTDINVLRRQQRMIKNRESAFQSRRKKKEYMQTLEVRLRAALSENEKLKKENGSLQKLLEEVVYENQKLKVTAPKRRAVCLMMVAVFLILNFNPLSVLESKPGPYDVEVSPVRHNRHLLGFSANDEKAEAQKDTENIRSGKYISNEKALMVVKEPLLYIPQPPPCQPQVNKTQTLRLNQELRGWVHRHEVGRTKSRRMTNSQKVQKPEEKSVNSELVTMQYTDTSIRNSNELQIYYYSPRSYQDFLEAIRRREDTFYVVSFRRGKLVELRNSPWDHLLLPATNRNKTTRPKMSIILPSTNVNDNVINGQDFEVMMQIDCEVMDTRMLHVKASTIPPFLREHRENQTNSFYNSPTSGPEPAQVVSAI</sequence>
<evidence type="ECO:0000256" key="13">
    <source>
        <dbReference type="SAM" id="Coils"/>
    </source>
</evidence>
<organism evidence="16 17">
    <name type="scientific">Xenopus laevis</name>
    <name type="common">African clawed frog</name>
    <dbReference type="NCBI Taxonomy" id="8355"/>
    <lineage>
        <taxon>Eukaryota</taxon>
        <taxon>Metazoa</taxon>
        <taxon>Chordata</taxon>
        <taxon>Craniata</taxon>
        <taxon>Vertebrata</taxon>
        <taxon>Euteleostomi</taxon>
        <taxon>Amphibia</taxon>
        <taxon>Batrachia</taxon>
        <taxon>Anura</taxon>
        <taxon>Pipoidea</taxon>
        <taxon>Pipidae</taxon>
        <taxon>Xenopodinae</taxon>
        <taxon>Xenopus</taxon>
        <taxon>Xenopus</taxon>
    </lineage>
</organism>
<proteinExistence type="inferred from homology"/>
<dbReference type="GO" id="GO:0005634">
    <property type="term" value="C:nucleus"/>
    <property type="evidence" value="ECO:0000318"/>
    <property type="project" value="GO_Central"/>
</dbReference>
<dbReference type="SUPFAM" id="SSF57959">
    <property type="entry name" value="Leucine zipper domain"/>
    <property type="match status" value="1"/>
</dbReference>
<evidence type="ECO:0000256" key="4">
    <source>
        <dbReference type="ARBA" id="ARBA00022692"/>
    </source>
</evidence>
<evidence type="ECO:0000256" key="10">
    <source>
        <dbReference type="ARBA" id="ARBA00023163"/>
    </source>
</evidence>
<keyword evidence="12" id="KW-0539">Nucleus</keyword>
<feature type="coiled-coil region" evidence="13">
    <location>
        <begin position="322"/>
        <end position="356"/>
    </location>
</feature>
<keyword evidence="8" id="KW-0238">DNA-binding</keyword>
<dbReference type="InterPro" id="IPR046347">
    <property type="entry name" value="bZIP_sf"/>
</dbReference>
<evidence type="ECO:0000256" key="1">
    <source>
        <dbReference type="ARBA" id="ARBA00004123"/>
    </source>
</evidence>
<keyword evidence="9" id="KW-0472">Membrane</keyword>
<comment type="subcellular location">
    <subcellularLocation>
        <location evidence="2">Endoplasmic reticulum membrane</location>
        <topology evidence="2">Single-pass membrane protein</topology>
    </subcellularLocation>
    <subcellularLocation>
        <location evidence="1">Nucleus</location>
    </subcellularLocation>
</comment>
<keyword evidence="16" id="KW-1185">Reference proteome</keyword>
<dbReference type="InterPro" id="IPR051882">
    <property type="entry name" value="ATF_bZIP_TF"/>
</dbReference>
<keyword evidence="5" id="KW-0256">Endoplasmic reticulum</keyword>
<dbReference type="Proteomes" id="UP000186698">
    <property type="component" value="Chromosome 4L"/>
</dbReference>
<feature type="domain" description="BZIP" evidence="15">
    <location>
        <begin position="297"/>
        <end position="360"/>
    </location>
</feature>
<reference evidence="17" key="1">
    <citation type="submission" date="2025-08" db="UniProtKB">
        <authorList>
            <consortium name="RefSeq"/>
        </authorList>
    </citation>
    <scope>IDENTIFICATION</scope>
    <source>
        <strain evidence="17">J_2021</strain>
        <tissue evidence="17">Erythrocytes</tissue>
    </source>
</reference>
<keyword evidence="7" id="KW-0805">Transcription regulation</keyword>
<evidence type="ECO:0000256" key="12">
    <source>
        <dbReference type="ARBA" id="ARBA00023242"/>
    </source>
</evidence>